<dbReference type="Pfam" id="PF00665">
    <property type="entry name" value="rve"/>
    <property type="match status" value="1"/>
</dbReference>
<dbReference type="SUPFAM" id="SSF53098">
    <property type="entry name" value="Ribonuclease H-like"/>
    <property type="match status" value="1"/>
</dbReference>
<evidence type="ECO:0000259" key="1">
    <source>
        <dbReference type="PROSITE" id="PS50994"/>
    </source>
</evidence>
<dbReference type="InterPro" id="IPR001584">
    <property type="entry name" value="Integrase_cat-core"/>
</dbReference>
<proteinExistence type="predicted"/>
<dbReference type="GO" id="GO:0003676">
    <property type="term" value="F:nucleic acid binding"/>
    <property type="evidence" value="ECO:0007669"/>
    <property type="project" value="InterPro"/>
</dbReference>
<dbReference type="Gene3D" id="3.30.420.10">
    <property type="entry name" value="Ribonuclease H-like superfamily/Ribonuclease H"/>
    <property type="match status" value="1"/>
</dbReference>
<reference evidence="2" key="1">
    <citation type="journal article" date="2019" name="Sci. Rep.">
        <title>Draft genome of Tanacetum cinerariifolium, the natural source of mosquito coil.</title>
        <authorList>
            <person name="Yamashiro T."/>
            <person name="Shiraishi A."/>
            <person name="Satake H."/>
            <person name="Nakayama K."/>
        </authorList>
    </citation>
    <scope>NUCLEOTIDE SEQUENCE</scope>
</reference>
<dbReference type="PANTHER" id="PTHR42648">
    <property type="entry name" value="TRANSPOSASE, PUTATIVE-RELATED"/>
    <property type="match status" value="1"/>
</dbReference>
<protein>
    <submittedName>
        <fullName evidence="2">Putative ribonuclease H-like domain-containing protein</fullName>
    </submittedName>
</protein>
<organism evidence="2">
    <name type="scientific">Tanacetum cinerariifolium</name>
    <name type="common">Dalmatian daisy</name>
    <name type="synonym">Chrysanthemum cinerariifolium</name>
    <dbReference type="NCBI Taxonomy" id="118510"/>
    <lineage>
        <taxon>Eukaryota</taxon>
        <taxon>Viridiplantae</taxon>
        <taxon>Streptophyta</taxon>
        <taxon>Embryophyta</taxon>
        <taxon>Tracheophyta</taxon>
        <taxon>Spermatophyta</taxon>
        <taxon>Magnoliopsida</taxon>
        <taxon>eudicotyledons</taxon>
        <taxon>Gunneridae</taxon>
        <taxon>Pentapetalae</taxon>
        <taxon>asterids</taxon>
        <taxon>campanulids</taxon>
        <taxon>Asterales</taxon>
        <taxon>Asteraceae</taxon>
        <taxon>Asteroideae</taxon>
        <taxon>Anthemideae</taxon>
        <taxon>Anthemidinae</taxon>
        <taxon>Tanacetum</taxon>
    </lineage>
</organism>
<dbReference type="PROSITE" id="PS50994">
    <property type="entry name" value="INTEGRASE"/>
    <property type="match status" value="1"/>
</dbReference>
<sequence>MDLFGPTFVKSLSKKSYCLVITDDYSIFTWVFFLATKDETTSILKTFITGLENQLSLKVKVIKSDNGTEFKNSDLNQFCGLKGIKREFSVPMTLQQNGIAERKNRTLIEAARTLLADSLLPIPFWA</sequence>
<dbReference type="AlphaFoldDB" id="A0A699UCI0"/>
<comment type="caution">
    <text evidence="2">The sequence shown here is derived from an EMBL/GenBank/DDBJ whole genome shotgun (WGS) entry which is preliminary data.</text>
</comment>
<evidence type="ECO:0000313" key="2">
    <source>
        <dbReference type="EMBL" id="GFD20895.1"/>
    </source>
</evidence>
<feature type="non-terminal residue" evidence="2">
    <location>
        <position position="126"/>
    </location>
</feature>
<accession>A0A699UCI0</accession>
<dbReference type="EMBL" id="BKCJ011325665">
    <property type="protein sequence ID" value="GFD20895.1"/>
    <property type="molecule type" value="Genomic_DNA"/>
</dbReference>
<dbReference type="PANTHER" id="PTHR42648:SF32">
    <property type="entry name" value="RIBONUCLEASE H-LIKE DOMAIN, GAG-PRE-INTEGRASE DOMAIN PROTEIN-RELATED"/>
    <property type="match status" value="1"/>
</dbReference>
<dbReference type="InterPro" id="IPR036397">
    <property type="entry name" value="RNaseH_sf"/>
</dbReference>
<gene>
    <name evidence="2" type="ORF">Tci_892864</name>
</gene>
<dbReference type="InterPro" id="IPR039537">
    <property type="entry name" value="Retrotran_Ty1/copia-like"/>
</dbReference>
<dbReference type="GO" id="GO:0015074">
    <property type="term" value="P:DNA integration"/>
    <property type="evidence" value="ECO:0007669"/>
    <property type="project" value="InterPro"/>
</dbReference>
<feature type="domain" description="Integrase catalytic" evidence="1">
    <location>
        <begin position="1"/>
        <end position="126"/>
    </location>
</feature>
<name>A0A699UCI0_TANCI</name>
<dbReference type="InterPro" id="IPR012337">
    <property type="entry name" value="RNaseH-like_sf"/>
</dbReference>